<evidence type="ECO:0000313" key="4">
    <source>
        <dbReference type="EMBL" id="KAK0057457.1"/>
    </source>
</evidence>
<organism evidence="4 5">
    <name type="scientific">Biomphalaria pfeifferi</name>
    <name type="common">Bloodfluke planorb</name>
    <name type="synonym">Freshwater snail</name>
    <dbReference type="NCBI Taxonomy" id="112525"/>
    <lineage>
        <taxon>Eukaryota</taxon>
        <taxon>Metazoa</taxon>
        <taxon>Spiralia</taxon>
        <taxon>Lophotrochozoa</taxon>
        <taxon>Mollusca</taxon>
        <taxon>Gastropoda</taxon>
        <taxon>Heterobranchia</taxon>
        <taxon>Euthyneura</taxon>
        <taxon>Panpulmonata</taxon>
        <taxon>Hygrophila</taxon>
        <taxon>Lymnaeoidea</taxon>
        <taxon>Planorbidae</taxon>
        <taxon>Biomphalaria</taxon>
    </lineage>
</organism>
<evidence type="ECO:0000256" key="1">
    <source>
        <dbReference type="SAM" id="MobiDB-lite"/>
    </source>
</evidence>
<keyword evidence="5" id="KW-1185">Reference proteome</keyword>
<dbReference type="GO" id="GO:0045893">
    <property type="term" value="P:positive regulation of DNA-templated transcription"/>
    <property type="evidence" value="ECO:0007669"/>
    <property type="project" value="TreeGrafter"/>
</dbReference>
<feature type="domain" description="EDRF1 N-terminal" evidence="3">
    <location>
        <begin position="40"/>
        <end position="212"/>
    </location>
</feature>
<dbReference type="Pfam" id="PF23723">
    <property type="entry name" value="TPR_EDRF1"/>
    <property type="match status" value="1"/>
</dbReference>
<dbReference type="PANTHER" id="PTHR15000">
    <property type="entry name" value="ERYTHROID DIFFERENTIATION-RELATED FACTOR 1"/>
    <property type="match status" value="1"/>
</dbReference>
<comment type="caution">
    <text evidence="4">The sequence shown here is derived from an EMBL/GenBank/DDBJ whole genome shotgun (WGS) entry which is preliminary data.</text>
</comment>
<accession>A0AAD8BNU6</accession>
<proteinExistence type="predicted"/>
<dbReference type="InterPro" id="IPR056582">
    <property type="entry name" value="EDRF1_N"/>
</dbReference>
<dbReference type="Pfam" id="PF23788">
    <property type="entry name" value="EDRF1_N"/>
    <property type="match status" value="2"/>
</dbReference>
<evidence type="ECO:0000259" key="3">
    <source>
        <dbReference type="Pfam" id="PF23788"/>
    </source>
</evidence>
<reference evidence="4" key="1">
    <citation type="journal article" date="2023" name="PLoS Negl. Trop. Dis.">
        <title>A genome sequence for Biomphalaria pfeifferi, the major vector snail for the human-infecting parasite Schistosoma mansoni.</title>
        <authorList>
            <person name="Bu L."/>
            <person name="Lu L."/>
            <person name="Laidemitt M.R."/>
            <person name="Zhang S.M."/>
            <person name="Mutuku M."/>
            <person name="Mkoji G."/>
            <person name="Steinauer M."/>
            <person name="Loker E.S."/>
        </authorList>
    </citation>
    <scope>NUCLEOTIDE SEQUENCE</scope>
    <source>
        <strain evidence="4">KasaAsao</strain>
    </source>
</reference>
<feature type="region of interest" description="Disordered" evidence="1">
    <location>
        <begin position="474"/>
        <end position="499"/>
    </location>
</feature>
<reference evidence="4" key="2">
    <citation type="submission" date="2023-04" db="EMBL/GenBank/DDBJ databases">
        <authorList>
            <person name="Bu L."/>
            <person name="Lu L."/>
            <person name="Laidemitt M.R."/>
            <person name="Zhang S.M."/>
            <person name="Mutuku M."/>
            <person name="Mkoji G."/>
            <person name="Steinauer M."/>
            <person name="Loker E.S."/>
        </authorList>
    </citation>
    <scope>NUCLEOTIDE SEQUENCE</scope>
    <source>
        <strain evidence="4">KasaAsao</strain>
        <tissue evidence="4">Whole Snail</tissue>
    </source>
</reference>
<dbReference type="PANTHER" id="PTHR15000:SF1">
    <property type="entry name" value="ERYTHROID DIFFERENTIATION-RELATED FACTOR 1"/>
    <property type="match status" value="1"/>
</dbReference>
<feature type="domain" description="EDRF1 TPR repeats region" evidence="2">
    <location>
        <begin position="935"/>
        <end position="1141"/>
    </location>
</feature>
<sequence>MSERFMDLKNTYCNELRSADEKMKMGPLAPVGHPGVSLDFKSSSVVKYTSVKFPVQFSTIRLDTDLNHPPNDRYRSGYFMFSDHHMRPGPSKFSDFLSLNLADTYKDLVGKVDVISSSKNIKDLLKMPYSNSPHISIMVHRVSKTVLLEEFDVHKNLIKMQAEEWSWLKKYYENVIAKGQEDKTKWLVSANQKRDSFTENMYMNLLRHSFAASVGGKDCTALETAEDKSRQVHHIPDSSDDLKGFHHETLWKFEDISMLIDSDLPIFGSGETPRPCISLRLRDARSPPINILTGLDYWLDNLMSNVPEVAMCYHVNGIVKKYEVMRTEDIPNLENSRFDPNEVLDIAQNIMSFIRRNAAVEGHTYWLYKSENDDMVKLYDLTDYCKNEISEGDNPFTVPVGLLCHRVGTNLKRSGQRRMADARAMFENCLRLLDETKHAQICAEAHFHLSDMWVPDKSVHDVWQEKGKISEPLSDLYDEDENSSDENNGQEPKARTHRDHLSVDNVKAIKGENKSYLEKFPEREEIKNSVALKELVVRGMVKKKAWEVIQACRIAGTTDERCKMALSHIRKGLNCVDKDLPRGKNIGLVEKQQTCSPSKAIPLFYKPLNLYRKVNTHDTESDSDMKDEISSESEKKEDISSGSDRKEDISSGSDRKEDISSGSDRKEDISSGSDRKEDISSGSDRKEDISSGSESEPRMSDPFSAIPLHYKMESQDKDNTLSGSIGHLTLKATLTNEVLENADDELSSSLDQENDGRFHSKTWHDQAKFQLLRKAAITYFVLAKEFFEIKKYGHTLRHLRYAIHCYESIELINKSVRNENQDKELYLMLLYLAAKARCCISSNWPQCHRDFEDLGEEEAAILHSAQALLATPKNSWIYEWPISQESNMLAANDLYEIASKLPVLDKKPAGFKVEMKKNHAACILNLGNTQMEICKEKVITNKETYEAIKAVWDKSMRNYLKAISMFESVNDKNTGGYICSNVAYLHVLAAAAINNSNTQVTLTSSEKDHLQKSIEWYEEGLSKYERGEAMDDARENVYHNMRMQYQEMALRYFRIPSGKVTEQDLRTMKELIQKSLSYCFLDSGGKHLKKSQICAGLNHLNLARIFDVESVNCTNAARKRNLKQKMEESFQKSFDIYGLIKWRRSQMCVKFCWIDTLLEETKTLTVQAKKKIVRAVFSHLCDLTAPLVALNNNDYDGEDSMDIYSTNFSAVKKLLLILNGAFCSFLKMESTNIAVKKLYERGLRLTSLTEMEHLQQPLVNILTDLKTLLATEALH</sequence>
<feature type="domain" description="EDRF1 N-terminal" evidence="3">
    <location>
        <begin position="244"/>
        <end position="487"/>
    </location>
</feature>
<evidence type="ECO:0000313" key="5">
    <source>
        <dbReference type="Proteomes" id="UP001233172"/>
    </source>
</evidence>
<dbReference type="EMBL" id="JASAOG010000055">
    <property type="protein sequence ID" value="KAK0057457.1"/>
    <property type="molecule type" value="Genomic_DNA"/>
</dbReference>
<dbReference type="Proteomes" id="UP001233172">
    <property type="component" value="Unassembled WGS sequence"/>
</dbReference>
<name>A0AAD8BNU6_BIOPF</name>
<gene>
    <name evidence="4" type="ORF">Bpfe_013264</name>
</gene>
<evidence type="ECO:0000259" key="2">
    <source>
        <dbReference type="Pfam" id="PF23723"/>
    </source>
</evidence>
<feature type="region of interest" description="Disordered" evidence="1">
    <location>
        <begin position="616"/>
        <end position="703"/>
    </location>
</feature>
<protein>
    <submittedName>
        <fullName evidence="4">Erythroid differentiation-related factor 1</fullName>
    </submittedName>
</protein>
<dbReference type="AlphaFoldDB" id="A0AAD8BNU6"/>
<dbReference type="InterPro" id="IPR056583">
    <property type="entry name" value="EDRF1_TPR"/>
</dbReference>
<feature type="compositionally biased region" description="Basic and acidic residues" evidence="1">
    <location>
        <begin position="616"/>
        <end position="699"/>
    </location>
</feature>